<keyword evidence="2" id="KW-1185">Reference proteome</keyword>
<dbReference type="EMBL" id="FUWO01000015">
    <property type="protein sequence ID" value="SJZ72466.1"/>
    <property type="molecule type" value="Genomic_DNA"/>
</dbReference>
<sequence length="33" mass="3948">MLGLFFMYKIETKGSQLYLNEATAIKRNQRIRI</sequence>
<organism evidence="1 2">
    <name type="scientific">Globicatella sulfidifaciens DSM 15739</name>
    <dbReference type="NCBI Taxonomy" id="1121925"/>
    <lineage>
        <taxon>Bacteria</taxon>
        <taxon>Bacillati</taxon>
        <taxon>Bacillota</taxon>
        <taxon>Bacilli</taxon>
        <taxon>Lactobacillales</taxon>
        <taxon>Aerococcaceae</taxon>
        <taxon>Globicatella</taxon>
    </lineage>
</organism>
<evidence type="ECO:0000313" key="2">
    <source>
        <dbReference type="Proteomes" id="UP000189941"/>
    </source>
</evidence>
<gene>
    <name evidence="1" type="ORF">SAMN02746011_01601</name>
</gene>
<dbReference type="Proteomes" id="UP000189941">
    <property type="component" value="Unassembled WGS sequence"/>
</dbReference>
<protein>
    <submittedName>
        <fullName evidence="1">Uncharacterized protein</fullName>
    </submittedName>
</protein>
<evidence type="ECO:0000313" key="1">
    <source>
        <dbReference type="EMBL" id="SJZ72466.1"/>
    </source>
</evidence>
<proteinExistence type="predicted"/>
<reference evidence="2" key="1">
    <citation type="submission" date="2017-02" db="EMBL/GenBank/DDBJ databases">
        <authorList>
            <person name="Varghese N."/>
            <person name="Submissions S."/>
        </authorList>
    </citation>
    <scope>NUCLEOTIDE SEQUENCE [LARGE SCALE GENOMIC DNA]</scope>
    <source>
        <strain evidence="2">DSM 15739</strain>
    </source>
</reference>
<accession>A0A1T4N031</accession>
<dbReference type="AlphaFoldDB" id="A0A1T4N031"/>
<name>A0A1T4N031_9LACT</name>